<gene>
    <name evidence="2" type="ORF">JCM15548_13379</name>
</gene>
<dbReference type="RefSeq" id="WP_227625847.1">
    <property type="nucleotide sequence ID" value="NZ_BAZW01000036.1"/>
</dbReference>
<accession>A0A0E9M0M0</accession>
<organism evidence="2 3">
    <name type="scientific">Geofilum rubicundum JCM 15548</name>
    <dbReference type="NCBI Taxonomy" id="1236989"/>
    <lineage>
        <taxon>Bacteria</taxon>
        <taxon>Pseudomonadati</taxon>
        <taxon>Bacteroidota</taxon>
        <taxon>Bacteroidia</taxon>
        <taxon>Marinilabiliales</taxon>
        <taxon>Marinilabiliaceae</taxon>
        <taxon>Geofilum</taxon>
    </lineage>
</organism>
<sequence length="173" mass="19151">MDFLNLNESVKTAIRIAQGISREYGNGCYTPAHLLKALLHKEIGMHGFIRNLDKDLEYLEEWAEVRMDEVPKAGVSAEIVASPEIAVVFEESDNVRLKLGLLEVNPICVLAALSKPGIGFEASHLKSFPIRENEIHELYFSARETRQSVASQGMEDGMMGSGAHDFLAQILHG</sequence>
<dbReference type="Gene3D" id="1.10.1780.10">
    <property type="entry name" value="Clp, N-terminal domain"/>
    <property type="match status" value="1"/>
</dbReference>
<protein>
    <submittedName>
        <fullName evidence="2">ClpB protein</fullName>
    </submittedName>
</protein>
<keyword evidence="3" id="KW-1185">Reference proteome</keyword>
<evidence type="ECO:0000313" key="3">
    <source>
        <dbReference type="Proteomes" id="UP000032900"/>
    </source>
</evidence>
<dbReference type="SUPFAM" id="SSF81923">
    <property type="entry name" value="Double Clp-N motif"/>
    <property type="match status" value="1"/>
</dbReference>
<evidence type="ECO:0000313" key="2">
    <source>
        <dbReference type="EMBL" id="GAO31044.1"/>
    </source>
</evidence>
<dbReference type="Proteomes" id="UP000032900">
    <property type="component" value="Unassembled WGS sequence"/>
</dbReference>
<dbReference type="Pfam" id="PF02861">
    <property type="entry name" value="Clp_N"/>
    <property type="match status" value="1"/>
</dbReference>
<name>A0A0E9M0M0_9BACT</name>
<dbReference type="STRING" id="1236989.JCM15548_13379"/>
<feature type="domain" description="Clp R" evidence="1">
    <location>
        <begin position="6"/>
        <end position="117"/>
    </location>
</feature>
<dbReference type="InterPro" id="IPR004176">
    <property type="entry name" value="Clp_R_N"/>
</dbReference>
<reference evidence="2 3" key="1">
    <citation type="journal article" date="2015" name="Microbes Environ.">
        <title>Distribution and evolution of nitrogen fixation genes in the phylum bacteroidetes.</title>
        <authorList>
            <person name="Inoue J."/>
            <person name="Oshima K."/>
            <person name="Suda W."/>
            <person name="Sakamoto M."/>
            <person name="Iino T."/>
            <person name="Noda S."/>
            <person name="Hongoh Y."/>
            <person name="Hattori M."/>
            <person name="Ohkuma M."/>
        </authorList>
    </citation>
    <scope>NUCLEOTIDE SEQUENCE [LARGE SCALE GENOMIC DNA]</scope>
    <source>
        <strain evidence="2">JCM 15548</strain>
    </source>
</reference>
<dbReference type="EMBL" id="BAZW01000036">
    <property type="protein sequence ID" value="GAO31044.1"/>
    <property type="molecule type" value="Genomic_DNA"/>
</dbReference>
<evidence type="ECO:0000259" key="1">
    <source>
        <dbReference type="Pfam" id="PF02861"/>
    </source>
</evidence>
<dbReference type="AlphaFoldDB" id="A0A0E9M0M0"/>
<dbReference type="InterPro" id="IPR036628">
    <property type="entry name" value="Clp_N_dom_sf"/>
</dbReference>
<comment type="caution">
    <text evidence="2">The sequence shown here is derived from an EMBL/GenBank/DDBJ whole genome shotgun (WGS) entry which is preliminary data.</text>
</comment>
<proteinExistence type="predicted"/>